<dbReference type="Proteomes" id="UP000239047">
    <property type="component" value="Unassembled WGS sequence"/>
</dbReference>
<dbReference type="InterPro" id="IPR045229">
    <property type="entry name" value="TPP_enz"/>
</dbReference>
<feature type="domain" description="Thiamine pyrophosphate enzyme N-terminal TPP-binding" evidence="6">
    <location>
        <begin position="2"/>
        <end position="114"/>
    </location>
</feature>
<organism evidence="7 8">
    <name type="scientific">Jeotgalibacillus proteolyticus</name>
    <dbReference type="NCBI Taxonomy" id="2082395"/>
    <lineage>
        <taxon>Bacteria</taxon>
        <taxon>Bacillati</taxon>
        <taxon>Bacillota</taxon>
        <taxon>Bacilli</taxon>
        <taxon>Bacillales</taxon>
        <taxon>Caryophanaceae</taxon>
        <taxon>Jeotgalibacillus</taxon>
    </lineage>
</organism>
<gene>
    <name evidence="7" type="ORF">C4B60_00330</name>
</gene>
<feature type="domain" description="Thiamine pyrophosphate enzyme TPP-binding" evidence="5">
    <location>
        <begin position="376"/>
        <end position="524"/>
    </location>
</feature>
<dbReference type="EMBL" id="PREZ01000001">
    <property type="protein sequence ID" value="PPA71861.1"/>
    <property type="molecule type" value="Genomic_DNA"/>
</dbReference>
<dbReference type="Pfam" id="PF02775">
    <property type="entry name" value="TPP_enzyme_C"/>
    <property type="match status" value="1"/>
</dbReference>
<dbReference type="GO" id="GO:0009097">
    <property type="term" value="P:isoleucine biosynthetic process"/>
    <property type="evidence" value="ECO:0007669"/>
    <property type="project" value="TreeGrafter"/>
</dbReference>
<dbReference type="SUPFAM" id="SSF52467">
    <property type="entry name" value="DHS-like NAD/FAD-binding domain"/>
    <property type="match status" value="1"/>
</dbReference>
<dbReference type="InterPro" id="IPR012001">
    <property type="entry name" value="Thiamin_PyroP_enz_TPP-bd_dom"/>
</dbReference>
<dbReference type="InterPro" id="IPR012000">
    <property type="entry name" value="Thiamin_PyroP_enz_cen_dom"/>
</dbReference>
<dbReference type="InterPro" id="IPR011766">
    <property type="entry name" value="TPP_enzyme_TPP-bd"/>
</dbReference>
<name>A0A2S5GG18_9BACL</name>
<dbReference type="SUPFAM" id="SSF52518">
    <property type="entry name" value="Thiamin diphosphate-binding fold (THDP-binding)"/>
    <property type="match status" value="2"/>
</dbReference>
<dbReference type="Gene3D" id="3.40.50.1220">
    <property type="entry name" value="TPP-binding domain"/>
    <property type="match status" value="1"/>
</dbReference>
<dbReference type="OrthoDB" id="4494979at2"/>
<evidence type="ECO:0000313" key="7">
    <source>
        <dbReference type="EMBL" id="PPA71861.1"/>
    </source>
</evidence>
<dbReference type="Pfam" id="PF00205">
    <property type="entry name" value="TPP_enzyme_M"/>
    <property type="match status" value="1"/>
</dbReference>
<reference evidence="7 8" key="1">
    <citation type="submission" date="2018-02" db="EMBL/GenBank/DDBJ databases">
        <title>Jeotgalibacillus proteolyticum sp. nov. a protease producing bacterium isolated from ocean sediments of Laizhou Bay.</title>
        <authorList>
            <person name="Li Y."/>
        </authorList>
    </citation>
    <scope>NUCLEOTIDE SEQUENCE [LARGE SCALE GENOMIC DNA]</scope>
    <source>
        <strain evidence="7 8">22-7</strain>
    </source>
</reference>
<dbReference type="GO" id="GO:0005948">
    <property type="term" value="C:acetolactate synthase complex"/>
    <property type="evidence" value="ECO:0007669"/>
    <property type="project" value="TreeGrafter"/>
</dbReference>
<dbReference type="RefSeq" id="WP_104055589.1">
    <property type="nucleotide sequence ID" value="NZ_PREZ01000001.1"/>
</dbReference>
<dbReference type="GO" id="GO:0009099">
    <property type="term" value="P:L-valine biosynthetic process"/>
    <property type="evidence" value="ECO:0007669"/>
    <property type="project" value="TreeGrafter"/>
</dbReference>
<evidence type="ECO:0000256" key="2">
    <source>
        <dbReference type="ARBA" id="ARBA00023052"/>
    </source>
</evidence>
<keyword evidence="2 3" id="KW-0786">Thiamine pyrophosphate</keyword>
<dbReference type="FunFam" id="3.40.50.970:FF:000007">
    <property type="entry name" value="Acetolactate synthase"/>
    <property type="match status" value="1"/>
</dbReference>
<dbReference type="CDD" id="cd07035">
    <property type="entry name" value="TPP_PYR_POX_like"/>
    <property type="match status" value="1"/>
</dbReference>
<protein>
    <submittedName>
        <fullName evidence="7">Acetolactate synthase</fullName>
    </submittedName>
</protein>
<dbReference type="Pfam" id="PF02776">
    <property type="entry name" value="TPP_enzyme_N"/>
    <property type="match status" value="1"/>
</dbReference>
<dbReference type="PANTHER" id="PTHR18968:SF13">
    <property type="entry name" value="ACETOLACTATE SYNTHASE CATALYTIC SUBUNIT, MITOCHONDRIAL"/>
    <property type="match status" value="1"/>
</dbReference>
<evidence type="ECO:0000259" key="6">
    <source>
        <dbReference type="Pfam" id="PF02776"/>
    </source>
</evidence>
<keyword evidence="8" id="KW-1185">Reference proteome</keyword>
<comment type="caution">
    <text evidence="7">The sequence shown here is derived from an EMBL/GenBank/DDBJ whole genome shotgun (WGS) entry which is preliminary data.</text>
</comment>
<dbReference type="GO" id="GO:0030976">
    <property type="term" value="F:thiamine pyrophosphate binding"/>
    <property type="evidence" value="ECO:0007669"/>
    <property type="project" value="InterPro"/>
</dbReference>
<feature type="domain" description="Thiamine pyrophosphate enzyme central" evidence="4">
    <location>
        <begin position="189"/>
        <end position="323"/>
    </location>
</feature>
<evidence type="ECO:0000259" key="5">
    <source>
        <dbReference type="Pfam" id="PF02775"/>
    </source>
</evidence>
<dbReference type="GO" id="GO:0000287">
    <property type="term" value="F:magnesium ion binding"/>
    <property type="evidence" value="ECO:0007669"/>
    <property type="project" value="InterPro"/>
</dbReference>
<dbReference type="AlphaFoldDB" id="A0A2S5GG18"/>
<dbReference type="InterPro" id="IPR029035">
    <property type="entry name" value="DHS-like_NAD/FAD-binding_dom"/>
</dbReference>
<dbReference type="GO" id="GO:0003984">
    <property type="term" value="F:acetolactate synthase activity"/>
    <property type="evidence" value="ECO:0007669"/>
    <property type="project" value="TreeGrafter"/>
</dbReference>
<dbReference type="PANTHER" id="PTHR18968">
    <property type="entry name" value="THIAMINE PYROPHOSPHATE ENZYMES"/>
    <property type="match status" value="1"/>
</dbReference>
<dbReference type="CDD" id="cd00568">
    <property type="entry name" value="TPP_enzymes"/>
    <property type="match status" value="1"/>
</dbReference>
<dbReference type="InterPro" id="IPR029061">
    <property type="entry name" value="THDP-binding"/>
</dbReference>
<evidence type="ECO:0000259" key="4">
    <source>
        <dbReference type="Pfam" id="PF00205"/>
    </source>
</evidence>
<dbReference type="GO" id="GO:0050660">
    <property type="term" value="F:flavin adenine dinucleotide binding"/>
    <property type="evidence" value="ECO:0007669"/>
    <property type="project" value="TreeGrafter"/>
</dbReference>
<accession>A0A2S5GG18</accession>
<evidence type="ECO:0000256" key="3">
    <source>
        <dbReference type="RuleBase" id="RU362132"/>
    </source>
</evidence>
<comment type="similarity">
    <text evidence="1 3">Belongs to the TPP enzyme family.</text>
</comment>
<sequence>MKNAGHIIDYLIQGEVEYLFGIPAGSVNAIFDELYDRKELTPVVAKHEGAAALMAAAYAKYSGKLGVVIGCSGPGAMNLVTGAANAQREQIPLLILTGAVPLSTMGWNASQELNAEPVFKPVTKYSKRVEKPEDLLTELHKAVQMALEGIPGPVHLALPIDVQLQPAQQVELPPFPAFNTLGAKQEEIEKAAEVMKGKKGVLFLGNGSRNSVAEALALAEKLSWPFVTTPQAKGLIPYDHPLHSGVYGFAGHPGAVKLVHEGDHDILLIAGSSLGETATSNYQDLLTKDRTIIQIDRDQSVFTRKYKIDYPLEGDCASTIKDLLALLPEAEQIIEGAGVTPAVEIIKPEKVQKYDTKTVLPLLQSMLSDKTRYTVDIGEFMSYVIHYMEVKESHTFDINVHYGSMGTGIASSLGLALAKPEEQIACITGDGCFFMHGMEILTAKEYNLPITFIVLNNSRLGMVHHGHSLQYKRVHERFSQSFTSIASIVDAVNIPSLVITSLEDFDQEALNDLLKYKGPRLIEINLVDNSVPPMGDRVKFLSSFSK</sequence>
<dbReference type="Gene3D" id="3.40.50.970">
    <property type="match status" value="2"/>
</dbReference>
<evidence type="ECO:0000313" key="8">
    <source>
        <dbReference type="Proteomes" id="UP000239047"/>
    </source>
</evidence>
<evidence type="ECO:0000256" key="1">
    <source>
        <dbReference type="ARBA" id="ARBA00007812"/>
    </source>
</evidence>
<proteinExistence type="inferred from homology"/>